<gene>
    <name evidence="3" type="primary">TPHA0N01600</name>
    <name evidence="3" type="ordered locus">TPHA_0N01600</name>
</gene>
<protein>
    <submittedName>
        <fullName evidence="3">Uncharacterized protein</fullName>
    </submittedName>
</protein>
<dbReference type="OrthoDB" id="4084551at2759"/>
<accession>G8C1B3</accession>
<dbReference type="GO" id="GO:0006605">
    <property type="term" value="P:protein targeting"/>
    <property type="evidence" value="ECO:0007669"/>
    <property type="project" value="EnsemblFungi"/>
</dbReference>
<dbReference type="Proteomes" id="UP000005666">
    <property type="component" value="Chromosome 14"/>
</dbReference>
<feature type="signal peptide" evidence="2">
    <location>
        <begin position="1"/>
        <end position="21"/>
    </location>
</feature>
<evidence type="ECO:0000313" key="4">
    <source>
        <dbReference type="Proteomes" id="UP000005666"/>
    </source>
</evidence>
<dbReference type="RefSeq" id="XP_003688375.1">
    <property type="nucleotide sequence ID" value="XM_003688327.1"/>
</dbReference>
<dbReference type="EMBL" id="HE612869">
    <property type="protein sequence ID" value="CCE65941.1"/>
    <property type="molecule type" value="Genomic_DNA"/>
</dbReference>
<dbReference type="HOGENOM" id="CLU_041040_0_0_1"/>
<sequence length="397" mass="45930">MKFTGSNGILLGLLACEFAVAYKPVIEPKEKLTTTEQPKPWIRTIYESQVEIVTPTIIDGVTFSAKPETPENPLKPWVSLKNNGKAVTIKPELKNGITKKARPDYSTYFMDVTTKTYSYEDLKAHNMKEDEVHEEEIFIPEDGTYVNLNPIIRCVPDRYFEKGKAKNDKSAPFCTPHENNELKVDNTYFLTWYTRFFLDPNTNKYADKVKIHLTYVAEDPYEKGYHNKKRTDESTEDGTTFFSSEWLDNVDGVFPLVPQVDWLAGTFERKIMISIQPNYITDADFSLFENGLFVYIIQGSRVFKQSKEQRELEQAGLHGKKWYYIAISIPSAVLVSVFCMYLFIRINKGYRDFSNVTAKALKKKHRVIGNISEMSKYKNLKNRKYSELPTYSTRKSD</sequence>
<dbReference type="PROSITE" id="PS51257">
    <property type="entry name" value="PROKAR_LIPOPROTEIN"/>
    <property type="match status" value="1"/>
</dbReference>
<keyword evidence="1" id="KW-0472">Membrane</keyword>
<dbReference type="Pfam" id="PF14610">
    <property type="entry name" value="Psg1"/>
    <property type="match status" value="1"/>
</dbReference>
<dbReference type="OMA" id="RCTPDRY"/>
<feature type="chain" id="PRO_5003508785" evidence="2">
    <location>
        <begin position="22"/>
        <end position="397"/>
    </location>
</feature>
<proteinExistence type="predicted"/>
<dbReference type="GO" id="GO:0051604">
    <property type="term" value="P:protein maturation"/>
    <property type="evidence" value="ECO:0007669"/>
    <property type="project" value="EnsemblFungi"/>
</dbReference>
<name>G8C1B3_TETPH</name>
<keyword evidence="1" id="KW-0812">Transmembrane</keyword>
<evidence type="ECO:0000256" key="2">
    <source>
        <dbReference type="SAM" id="SignalP"/>
    </source>
</evidence>
<dbReference type="GeneID" id="11530523"/>
<organism evidence="3 4">
    <name type="scientific">Tetrapisispora phaffii (strain ATCC 24235 / CBS 4417 / NBRC 1672 / NRRL Y-8282 / UCD 70-5)</name>
    <name type="common">Yeast</name>
    <name type="synonym">Fabospora phaffii</name>
    <dbReference type="NCBI Taxonomy" id="1071381"/>
    <lineage>
        <taxon>Eukaryota</taxon>
        <taxon>Fungi</taxon>
        <taxon>Dikarya</taxon>
        <taxon>Ascomycota</taxon>
        <taxon>Saccharomycotina</taxon>
        <taxon>Saccharomycetes</taxon>
        <taxon>Saccharomycetales</taxon>
        <taxon>Saccharomycetaceae</taxon>
        <taxon>Tetrapisispora</taxon>
    </lineage>
</organism>
<evidence type="ECO:0000313" key="3">
    <source>
        <dbReference type="EMBL" id="CCE65941.1"/>
    </source>
</evidence>
<feature type="transmembrane region" description="Helical" evidence="1">
    <location>
        <begin position="322"/>
        <end position="344"/>
    </location>
</feature>
<dbReference type="GO" id="GO:0005794">
    <property type="term" value="C:Golgi apparatus"/>
    <property type="evidence" value="ECO:0007669"/>
    <property type="project" value="EnsemblFungi"/>
</dbReference>
<dbReference type="KEGG" id="tpf:TPHA_0N01600"/>
<evidence type="ECO:0000256" key="1">
    <source>
        <dbReference type="SAM" id="Phobius"/>
    </source>
</evidence>
<dbReference type="InterPro" id="IPR028000">
    <property type="entry name" value="Pma1"/>
</dbReference>
<dbReference type="eggNOG" id="ENOG502QVDR">
    <property type="taxonomic scope" value="Eukaryota"/>
</dbReference>
<keyword evidence="1" id="KW-1133">Transmembrane helix</keyword>
<keyword evidence="2" id="KW-0732">Signal</keyword>
<dbReference type="AlphaFoldDB" id="G8C1B3"/>
<reference evidence="3 4" key="1">
    <citation type="journal article" date="2011" name="Proc. Natl. Acad. Sci. U.S.A.">
        <title>Evolutionary erosion of yeast sex chromosomes by mating-type switching accidents.</title>
        <authorList>
            <person name="Gordon J.L."/>
            <person name="Armisen D."/>
            <person name="Proux-Wera E."/>
            <person name="Oheigeartaigh S.S."/>
            <person name="Byrne K.P."/>
            <person name="Wolfe K.H."/>
        </authorList>
    </citation>
    <scope>NUCLEOTIDE SEQUENCE [LARGE SCALE GENOMIC DNA]</scope>
    <source>
        <strain evidence="4">ATCC 24235 / CBS 4417 / NBRC 1672 / NRRL Y-8282 / UCD 70-5</strain>
    </source>
</reference>
<keyword evidence="4" id="KW-1185">Reference proteome</keyword>